<feature type="coiled-coil region" evidence="3">
    <location>
        <begin position="319"/>
        <end position="419"/>
    </location>
</feature>
<evidence type="ECO:0000256" key="3">
    <source>
        <dbReference type="SAM" id="Coils"/>
    </source>
</evidence>
<evidence type="ECO:0000313" key="6">
    <source>
        <dbReference type="RefSeq" id="XP_018091554.1"/>
    </source>
</evidence>
<feature type="compositionally biased region" description="Basic and acidic residues" evidence="4">
    <location>
        <begin position="480"/>
        <end position="491"/>
    </location>
</feature>
<evidence type="ECO:0000313" key="5">
    <source>
        <dbReference type="Proteomes" id="UP000186698"/>
    </source>
</evidence>
<dbReference type="OrthoDB" id="10028421at2759"/>
<reference evidence="6" key="1">
    <citation type="submission" date="2025-08" db="UniProtKB">
        <authorList>
            <consortium name="RefSeq"/>
        </authorList>
    </citation>
    <scope>IDENTIFICATION</scope>
    <source>
        <strain evidence="6">J_2021</strain>
        <tissue evidence="6">Erythrocytes</tissue>
    </source>
</reference>
<protein>
    <submittedName>
        <fullName evidence="6">Leucine-rich repeat flightless-interacting protein 2 isoform X23</fullName>
    </submittedName>
</protein>
<organism evidence="5 6">
    <name type="scientific">Xenopus laevis</name>
    <name type="common">African clawed frog</name>
    <dbReference type="NCBI Taxonomy" id="8355"/>
    <lineage>
        <taxon>Eukaryota</taxon>
        <taxon>Metazoa</taxon>
        <taxon>Chordata</taxon>
        <taxon>Craniata</taxon>
        <taxon>Vertebrata</taxon>
        <taxon>Euteleostomi</taxon>
        <taxon>Amphibia</taxon>
        <taxon>Batrachia</taxon>
        <taxon>Anura</taxon>
        <taxon>Pipoidea</taxon>
        <taxon>Pipidae</taxon>
        <taxon>Xenopodinae</taxon>
        <taxon>Xenopus</taxon>
        <taxon>Xenopus</taxon>
    </lineage>
</organism>
<dbReference type="Proteomes" id="UP000186698">
    <property type="component" value="Chromosome 9_10L"/>
</dbReference>
<feature type="region of interest" description="Disordered" evidence="4">
    <location>
        <begin position="480"/>
        <end position="504"/>
    </location>
</feature>
<feature type="compositionally biased region" description="Basic and acidic residues" evidence="4">
    <location>
        <begin position="277"/>
        <end position="290"/>
    </location>
</feature>
<gene>
    <name evidence="6" type="primary">LOC108701415</name>
</gene>
<dbReference type="Pfam" id="PF09738">
    <property type="entry name" value="LRRFIP"/>
    <property type="match status" value="2"/>
</dbReference>
<evidence type="ECO:0000256" key="4">
    <source>
        <dbReference type="SAM" id="MobiDB-lite"/>
    </source>
</evidence>
<feature type="region of interest" description="Disordered" evidence="4">
    <location>
        <begin position="91"/>
        <end position="150"/>
    </location>
</feature>
<dbReference type="PANTHER" id="PTHR19212:SF5">
    <property type="entry name" value="LEUCINE-RICH REPEAT FLIGHTLESS-INTERACTING PROTEIN 1"/>
    <property type="match status" value="1"/>
</dbReference>
<dbReference type="PANTHER" id="PTHR19212">
    <property type="entry name" value="LEUCINE RICH REPEAT IN FLII INTERACTING PROTEIN"/>
    <property type="match status" value="1"/>
</dbReference>
<dbReference type="AlphaFoldDB" id="A0A8J0TWH4"/>
<feature type="compositionally biased region" description="Low complexity" evidence="4">
    <location>
        <begin position="203"/>
        <end position="239"/>
    </location>
</feature>
<keyword evidence="5" id="KW-1185">Reference proteome</keyword>
<feature type="compositionally biased region" description="Polar residues" evidence="4">
    <location>
        <begin position="177"/>
        <end position="194"/>
    </location>
</feature>
<evidence type="ECO:0000256" key="2">
    <source>
        <dbReference type="ARBA" id="ARBA00023054"/>
    </source>
</evidence>
<dbReference type="GeneID" id="108701415"/>
<proteinExistence type="inferred from homology"/>
<dbReference type="CTD" id="108701415"/>
<dbReference type="Gene3D" id="1.20.5.4090">
    <property type="match status" value="1"/>
</dbReference>
<dbReference type="RefSeq" id="XP_018091554.1">
    <property type="nucleotide sequence ID" value="XM_018236065.2"/>
</dbReference>
<dbReference type="InterPro" id="IPR019139">
    <property type="entry name" value="LRRFIP1/2"/>
</dbReference>
<feature type="compositionally biased region" description="Polar residues" evidence="4">
    <location>
        <begin position="132"/>
        <end position="145"/>
    </location>
</feature>
<name>A0A8J0TWH4_XENLA</name>
<evidence type="ECO:0000256" key="1">
    <source>
        <dbReference type="ARBA" id="ARBA00008275"/>
    </source>
</evidence>
<dbReference type="GO" id="GO:0000978">
    <property type="term" value="F:RNA polymerase II cis-regulatory region sequence-specific DNA binding"/>
    <property type="evidence" value="ECO:0007669"/>
    <property type="project" value="TreeGrafter"/>
</dbReference>
<keyword evidence="2 3" id="KW-0175">Coiled coil</keyword>
<feature type="coiled-coil region" evidence="3">
    <location>
        <begin position="519"/>
        <end position="595"/>
    </location>
</feature>
<accession>A0A8J0TWH4</accession>
<comment type="similarity">
    <text evidence="1">Belongs to the LRRFIP family.</text>
</comment>
<sequence>MGTQGPGRKRHPNRERLSAEDQALNHIAREAEARLAAKRAARAEAREIRMKELERQQKEIYQVQKKYYGLDAKWGDIEQWMEDSERYSYRARRTQQGADDDDVMSVGSRSSLRTNGYEEELLGATQYRKSSRSSTGSGETYQSSRALPRDESTYYSDMSLASAPLTSKPLQAMHNGNRPSLLNCNTLPSRSQRGSLYDDGIASGSRRYSSSSSKPPSEYSCYLGSGSRASSRASSARASPVNSEPPGSTVFRRGSACGSGSTLSHGDDISVPPMFGVEERPEKDFSEKGSRPVSSLSAATLASLGGTSSRRGSGDTSISVDTEASIREIKDSLAEVEEKYKRSMVTNAQLDNEKSSLQYQVDTLRDVLLELEEELAESRRQHEEKNKECERQKHEQNVLRFQLAELKDALEQREQLLTKHGIALDSEDTPNGDASIEPHIIEECHMESPQKATALDIRLKKLLDERETFLDQIKRLKGHLEERNQRNRSPENPESDDMENGSDYQRDATRQISDLKFKITKSTQEVTALEQNIIRLESQLTRYKASSENAEKIEDELKAEKRRLQRELRTALDKIEELEVGNSHLVKRLEKMKANRSAILSHQ</sequence>
<feature type="region of interest" description="Disordered" evidence="4">
    <location>
        <begin position="1"/>
        <end position="20"/>
    </location>
</feature>
<dbReference type="GO" id="GO:0000981">
    <property type="term" value="F:DNA-binding transcription factor activity, RNA polymerase II-specific"/>
    <property type="evidence" value="ECO:0007669"/>
    <property type="project" value="TreeGrafter"/>
</dbReference>
<feature type="region of interest" description="Disordered" evidence="4">
    <location>
        <begin position="169"/>
        <end position="296"/>
    </location>
</feature>